<proteinExistence type="predicted"/>
<dbReference type="InterPro" id="IPR026444">
    <property type="entry name" value="Secre_tail"/>
</dbReference>
<dbReference type="STRING" id="388950.GCA_001611675_01659"/>
<dbReference type="EMBL" id="FPCA01000002">
    <property type="protein sequence ID" value="SFU67453.1"/>
    <property type="molecule type" value="Genomic_DNA"/>
</dbReference>
<protein>
    <submittedName>
        <fullName evidence="2">Por secretion system C-terminal sorting domain-containing protein</fullName>
    </submittedName>
</protein>
<reference evidence="3" key="1">
    <citation type="submission" date="2016-10" db="EMBL/GenBank/DDBJ databases">
        <authorList>
            <person name="Varghese N."/>
        </authorList>
    </citation>
    <scope>NUCLEOTIDE SEQUENCE [LARGE SCALE GENOMIC DNA]</scope>
    <source>
        <strain evidence="3">DSM 18820</strain>
    </source>
</reference>
<dbReference type="GO" id="GO:0016020">
    <property type="term" value="C:membrane"/>
    <property type="evidence" value="ECO:0007669"/>
    <property type="project" value="InterPro"/>
</dbReference>
<name>A0A1I7I3B4_9BACT</name>
<organism evidence="2 3">
    <name type="scientific">Pontibacter akesuensis</name>
    <dbReference type="NCBI Taxonomy" id="388950"/>
    <lineage>
        <taxon>Bacteria</taxon>
        <taxon>Pseudomonadati</taxon>
        <taxon>Bacteroidota</taxon>
        <taxon>Cytophagia</taxon>
        <taxon>Cytophagales</taxon>
        <taxon>Hymenobacteraceae</taxon>
        <taxon>Pontibacter</taxon>
    </lineage>
</organism>
<dbReference type="AlphaFoldDB" id="A0A1I7I3B4"/>
<dbReference type="SUPFAM" id="SSF49313">
    <property type="entry name" value="Cadherin-like"/>
    <property type="match status" value="1"/>
</dbReference>
<keyword evidence="3" id="KW-1185">Reference proteome</keyword>
<evidence type="ECO:0000259" key="1">
    <source>
        <dbReference type="Pfam" id="PF18962"/>
    </source>
</evidence>
<dbReference type="Proteomes" id="UP000182491">
    <property type="component" value="Unassembled WGS sequence"/>
</dbReference>
<evidence type="ECO:0000313" key="2">
    <source>
        <dbReference type="EMBL" id="SFU67453.1"/>
    </source>
</evidence>
<dbReference type="InterPro" id="IPR013783">
    <property type="entry name" value="Ig-like_fold"/>
</dbReference>
<evidence type="ECO:0000313" key="3">
    <source>
        <dbReference type="Proteomes" id="UP000182491"/>
    </source>
</evidence>
<dbReference type="InterPro" id="IPR015919">
    <property type="entry name" value="Cadherin-like_sf"/>
</dbReference>
<gene>
    <name evidence="2" type="ORF">SAMN04487941_1884</name>
</gene>
<dbReference type="Pfam" id="PF18962">
    <property type="entry name" value="Por_Secre_tail"/>
    <property type="match status" value="1"/>
</dbReference>
<dbReference type="GO" id="GO:0005509">
    <property type="term" value="F:calcium ion binding"/>
    <property type="evidence" value="ECO:0007669"/>
    <property type="project" value="InterPro"/>
</dbReference>
<dbReference type="NCBIfam" id="TIGR04183">
    <property type="entry name" value="Por_Secre_tail"/>
    <property type="match status" value="1"/>
</dbReference>
<sequence>MKQTLLNKPNLCYRGSSGKAVQFSGSYKWTLRGLFMLLAFTLASATVMASHFKGGQITYKYLGGGQYDMIITGYWDKDAVESIQPYYEGAPKLNTPSLTVSKTLLPDGKTIEHVQKQRLTWSKPGLYQVSWKSCCRINGSNFGSEQNGLFAAVNYNPEAPSSSPQFYDVPIFNFNVDNSINYSLNMEDAEGHEQEYSLEVPFGLSGDPYRLMVRTGFRISNDGTVSWSRPMKGLWLVNVKLREKINGQYTGAFILRDFILNITDSNNKAPLFTQIQPQTVEAGQTFNLEVLAIDAAGQNVSLKASGSVFEKGADFAQIATGNIAKGIFTWTPTTAAIGNYNVQFTATDDNLVPLSSQIIVPITVIPATSLCAVVASAAVEQQPCGETSNGRVRLSGNQGTAPYTYSLDGGQTYQASDLFEGVGSGSYAAVVKDAAGCISQATTVNISAVPLPVVVFNEAEIYVCESAAPFAPAGANPKGGVYESTYIVNGLFNPTLAGPGRHAITYTYTNSNGCSNSATQFVVVNATPVADAGEDKTVFFGYSNYNCTTLTGSATGGNSAYYTYSWSTGETTSSIKVCPTATTTYTLTVTDASGCTSTDEVTVEVVDVRCGNKKKLDKVVVCHKGKPICIAPAAVAAHLAHGDVLGDCSTGSDSSSTVADNAENTEAEAAAEMFLYPNPISDKGQLTLKLKEADFVVLDIVDMNGKVVTKLYEGKAEANQELTFKVNRSIGNKNIYIGRLSTSKGIKFIKLVITQ</sequence>
<accession>A0A1I7I3B4</accession>
<dbReference type="Gene3D" id="2.60.40.10">
    <property type="entry name" value="Immunoglobulins"/>
    <property type="match status" value="2"/>
</dbReference>
<feature type="domain" description="Secretion system C-terminal sorting" evidence="1">
    <location>
        <begin position="675"/>
        <end position="753"/>
    </location>
</feature>